<dbReference type="PANTHER" id="PTHR22939">
    <property type="entry name" value="SERINE PROTEASE FAMILY S1C HTRA-RELATED"/>
    <property type="match status" value="1"/>
</dbReference>
<name>A0A3D9Q1C4_9BACL</name>
<dbReference type="PANTHER" id="PTHR22939:SF129">
    <property type="entry name" value="SERINE PROTEASE HTRA2, MITOCHONDRIAL"/>
    <property type="match status" value="1"/>
</dbReference>
<dbReference type="InterPro" id="IPR009003">
    <property type="entry name" value="Peptidase_S1_PA"/>
</dbReference>
<organism evidence="4 5">
    <name type="scientific">Paenibacillus taihuensis</name>
    <dbReference type="NCBI Taxonomy" id="1156355"/>
    <lineage>
        <taxon>Bacteria</taxon>
        <taxon>Bacillati</taxon>
        <taxon>Bacillota</taxon>
        <taxon>Bacilli</taxon>
        <taxon>Bacillales</taxon>
        <taxon>Paenibacillaceae</taxon>
        <taxon>Paenibacillus</taxon>
    </lineage>
</organism>
<dbReference type="Gene3D" id="2.40.10.120">
    <property type="match status" value="1"/>
</dbReference>
<dbReference type="GO" id="GO:0006508">
    <property type="term" value="P:proteolysis"/>
    <property type="evidence" value="ECO:0007669"/>
    <property type="project" value="UniProtKB-KW"/>
</dbReference>
<accession>A0A3D9Q1C4</accession>
<dbReference type="AlphaFoldDB" id="A0A3D9Q1C4"/>
<dbReference type="Pfam" id="PF13365">
    <property type="entry name" value="Trypsin_2"/>
    <property type="match status" value="1"/>
</dbReference>
<dbReference type="Pfam" id="PF07833">
    <property type="entry name" value="Cu_amine_oxidN1"/>
    <property type="match status" value="1"/>
</dbReference>
<dbReference type="EMBL" id="QTTN01000058">
    <property type="protein sequence ID" value="REE56471.1"/>
    <property type="molecule type" value="Genomic_DNA"/>
</dbReference>
<dbReference type="OrthoDB" id="189537at2"/>
<keyword evidence="5" id="KW-1185">Reference proteome</keyword>
<dbReference type="SUPFAM" id="SSF50494">
    <property type="entry name" value="Trypsin-like serine proteases"/>
    <property type="match status" value="1"/>
</dbReference>
<feature type="chain" id="PRO_5017807062" evidence="2">
    <location>
        <begin position="35"/>
        <end position="517"/>
    </location>
</feature>
<dbReference type="InterPro" id="IPR036582">
    <property type="entry name" value="Mao_N_sf"/>
</dbReference>
<comment type="caution">
    <text evidence="4">The sequence shown here is derived from an EMBL/GenBank/DDBJ whole genome shotgun (WGS) entry which is preliminary data.</text>
</comment>
<evidence type="ECO:0000256" key="1">
    <source>
        <dbReference type="ARBA" id="ARBA00022825"/>
    </source>
</evidence>
<dbReference type="SUPFAM" id="SSF55383">
    <property type="entry name" value="Copper amine oxidase, domain N"/>
    <property type="match status" value="1"/>
</dbReference>
<dbReference type="Proteomes" id="UP000256304">
    <property type="component" value="Unassembled WGS sequence"/>
</dbReference>
<keyword evidence="2" id="KW-0732">Signal</keyword>
<protein>
    <submittedName>
        <fullName evidence="4">S1-C subfamily serine protease</fullName>
    </submittedName>
</protein>
<dbReference type="PRINTS" id="PR00834">
    <property type="entry name" value="PROTEASES2C"/>
</dbReference>
<evidence type="ECO:0000256" key="2">
    <source>
        <dbReference type="SAM" id="SignalP"/>
    </source>
</evidence>
<dbReference type="GO" id="GO:0004252">
    <property type="term" value="F:serine-type endopeptidase activity"/>
    <property type="evidence" value="ECO:0007669"/>
    <property type="project" value="InterPro"/>
</dbReference>
<keyword evidence="4" id="KW-0645">Protease</keyword>
<dbReference type="Gene3D" id="3.30.457.10">
    <property type="entry name" value="Copper amine oxidase-like, N-terminal domain"/>
    <property type="match status" value="1"/>
</dbReference>
<feature type="domain" description="Copper amine oxidase-like N-terminal" evidence="3">
    <location>
        <begin position="55"/>
        <end position="155"/>
    </location>
</feature>
<sequence length="517" mass="56034">MNWTNKWKSKMLLSVLSAGLILSPITLAPHSAHAAVTTAAATAISAQSTTYTVVLDGKKLVLNPAAQIIKGTAFVPMRSIFSALKANVTWEASTKTIFVVKGRTTISLQLGSKKAVQNGKTITLSQAPQQVKGATMVPLRFVAEALGADVQLVANNTIRITSIEAIMKKAEEAAEQKDQEKALVALTTKQIVDKNDNKVVMIMTDIAQGSGVVVGDNRILTNYHVMQGAKEGSVVMLNGKEVAIQGVVGYDKDSDLAIIQTKSALGIEPVEIGFSAYKGDHVIAIGSPLGLQNTVSDGIISNITFDGAQLYQISVPIDHGSSGGGLFNDYGQLVGITSSGIDATQADLNFAISSMNIQMLLYDIEDSPPAKIEFLPQELPDTLVGASTDKIRDLLDDQFSSIQTSQGTTELKQFDVKRDSEGWLVINAVIDPSFYMVYGDESNQDFRLWAINTGYELRRMLPDDKIQLTVYYDQEFSFEPRGFAAGEVTDEGNGKWRVRFPVIEFQGKEKVLVKVRT</sequence>
<reference evidence="4 5" key="1">
    <citation type="submission" date="2018-08" db="EMBL/GenBank/DDBJ databases">
        <title>Genomic Encyclopedia of Type Strains, Phase III (KMG-III): the genomes of soil and plant-associated and newly described type strains.</title>
        <authorList>
            <person name="Whitman W."/>
        </authorList>
    </citation>
    <scope>NUCLEOTIDE SEQUENCE [LARGE SCALE GENOMIC DNA]</scope>
    <source>
        <strain evidence="4 5">CGMCC 1.10966</strain>
    </source>
</reference>
<dbReference type="InterPro" id="IPR012854">
    <property type="entry name" value="Cu_amine_oxidase-like_N"/>
</dbReference>
<dbReference type="RefSeq" id="WP_116192501.1">
    <property type="nucleotide sequence ID" value="NZ_QTTN01000058.1"/>
</dbReference>
<dbReference type="InterPro" id="IPR001940">
    <property type="entry name" value="Peptidase_S1C"/>
</dbReference>
<evidence type="ECO:0000259" key="3">
    <source>
        <dbReference type="Pfam" id="PF07833"/>
    </source>
</evidence>
<evidence type="ECO:0000313" key="5">
    <source>
        <dbReference type="Proteomes" id="UP000256304"/>
    </source>
</evidence>
<proteinExistence type="predicted"/>
<keyword evidence="1" id="KW-0720">Serine protease</keyword>
<evidence type="ECO:0000313" key="4">
    <source>
        <dbReference type="EMBL" id="REE56471.1"/>
    </source>
</evidence>
<feature type="signal peptide" evidence="2">
    <location>
        <begin position="1"/>
        <end position="34"/>
    </location>
</feature>
<gene>
    <name evidence="4" type="ORF">A8990_1588</name>
</gene>
<keyword evidence="1" id="KW-0378">Hydrolase</keyword>